<comment type="caution">
    <text evidence="1">The sequence shown here is derived from an EMBL/GenBank/DDBJ whole genome shotgun (WGS) entry which is preliminary data.</text>
</comment>
<evidence type="ECO:0000313" key="2">
    <source>
        <dbReference type="Proteomes" id="UP000054630"/>
    </source>
</evidence>
<evidence type="ECO:0000313" key="1">
    <source>
        <dbReference type="EMBL" id="KRX26041.1"/>
    </source>
</evidence>
<dbReference type="EMBL" id="JYDL01000009">
    <property type="protein sequence ID" value="KRX26041.1"/>
    <property type="molecule type" value="Genomic_DNA"/>
</dbReference>
<sequence>MVKIEQTQERLKFLFDLWPWGLVDGFHFTFRQIDSFNVDSASKELYTVAHNDAFFTVQPDSTSRRRSNTRLKASNSSCCESATINTSLKYGTTSSKLVNKESKKRWKMPGTDNAELESFCLETPLCAIIVCSSAEALSTSSC</sequence>
<accession>A0A0V0SGW5</accession>
<dbReference type="Proteomes" id="UP000054630">
    <property type="component" value="Unassembled WGS sequence"/>
</dbReference>
<name>A0A0V0SGW5_9BILA</name>
<keyword evidence="2" id="KW-1185">Reference proteome</keyword>
<protein>
    <submittedName>
        <fullName evidence="1">Uncharacterized protein</fullName>
    </submittedName>
</protein>
<dbReference type="OrthoDB" id="10372685at2759"/>
<organism evidence="1 2">
    <name type="scientific">Trichinella nelsoni</name>
    <dbReference type="NCBI Taxonomy" id="6336"/>
    <lineage>
        <taxon>Eukaryota</taxon>
        <taxon>Metazoa</taxon>
        <taxon>Ecdysozoa</taxon>
        <taxon>Nematoda</taxon>
        <taxon>Enoplea</taxon>
        <taxon>Dorylaimia</taxon>
        <taxon>Trichinellida</taxon>
        <taxon>Trichinellidae</taxon>
        <taxon>Trichinella</taxon>
    </lineage>
</organism>
<reference evidence="1 2" key="1">
    <citation type="submission" date="2015-01" db="EMBL/GenBank/DDBJ databases">
        <title>Evolution of Trichinella species and genotypes.</title>
        <authorList>
            <person name="Korhonen P.K."/>
            <person name="Edoardo P."/>
            <person name="Giuseppe L.R."/>
            <person name="Gasser R.B."/>
        </authorList>
    </citation>
    <scope>NUCLEOTIDE SEQUENCE [LARGE SCALE GENOMIC DNA]</scope>
    <source>
        <strain evidence="1">ISS37</strain>
    </source>
</reference>
<dbReference type="AlphaFoldDB" id="A0A0V0SGW5"/>
<proteinExistence type="predicted"/>
<gene>
    <name evidence="1" type="ORF">T07_11298</name>
</gene>